<feature type="transmembrane region" description="Helical" evidence="6">
    <location>
        <begin position="224"/>
        <end position="243"/>
    </location>
</feature>
<feature type="transmembrane region" description="Helical" evidence="6">
    <location>
        <begin position="255"/>
        <end position="274"/>
    </location>
</feature>
<evidence type="ECO:0000256" key="4">
    <source>
        <dbReference type="ARBA" id="ARBA00022989"/>
    </source>
</evidence>
<accession>A0ABS7MIN6</accession>
<reference evidence="8 9" key="1">
    <citation type="submission" date="2021-08" db="EMBL/GenBank/DDBJ databases">
        <title>Collinsella faecalis sp. nov. isolated from swine faeces.</title>
        <authorList>
            <person name="Oh B.S."/>
            <person name="Lee J.H."/>
        </authorList>
    </citation>
    <scope>NUCLEOTIDE SEQUENCE [LARGE SCALE GENOMIC DNA]</scope>
    <source>
        <strain evidence="8 9">AGMB00827</strain>
    </source>
</reference>
<evidence type="ECO:0000313" key="8">
    <source>
        <dbReference type="EMBL" id="MBY4797229.1"/>
    </source>
</evidence>
<evidence type="ECO:0000256" key="3">
    <source>
        <dbReference type="ARBA" id="ARBA00022692"/>
    </source>
</evidence>
<feature type="domain" description="Type II secretion system protein GspF" evidence="7">
    <location>
        <begin position="118"/>
        <end position="240"/>
    </location>
</feature>
<comment type="subcellular location">
    <subcellularLocation>
        <location evidence="1">Cell membrane</location>
        <topology evidence="1">Multi-pass membrane protein</topology>
    </subcellularLocation>
</comment>
<dbReference type="PANTHER" id="PTHR35007">
    <property type="entry name" value="INTEGRAL MEMBRANE PROTEIN-RELATED"/>
    <property type="match status" value="1"/>
</dbReference>
<evidence type="ECO:0000256" key="6">
    <source>
        <dbReference type="SAM" id="Phobius"/>
    </source>
</evidence>
<dbReference type="Proteomes" id="UP000700908">
    <property type="component" value="Unassembled WGS sequence"/>
</dbReference>
<evidence type="ECO:0000313" key="9">
    <source>
        <dbReference type="Proteomes" id="UP000700908"/>
    </source>
</evidence>
<protein>
    <submittedName>
        <fullName evidence="8">Type II secretion system F family protein</fullName>
    </submittedName>
</protein>
<keyword evidence="9" id="KW-1185">Reference proteome</keyword>
<comment type="caution">
    <text evidence="8">The sequence shown here is derived from an EMBL/GenBank/DDBJ whole genome shotgun (WGS) entry which is preliminary data.</text>
</comment>
<evidence type="ECO:0000256" key="2">
    <source>
        <dbReference type="ARBA" id="ARBA00022475"/>
    </source>
</evidence>
<dbReference type="PANTHER" id="PTHR35007:SF1">
    <property type="entry name" value="PILUS ASSEMBLY PROTEIN"/>
    <property type="match status" value="1"/>
</dbReference>
<dbReference type="InterPro" id="IPR018076">
    <property type="entry name" value="T2SS_GspF_dom"/>
</dbReference>
<keyword evidence="3 6" id="KW-0812">Transmembrane</keyword>
<dbReference type="Pfam" id="PF00482">
    <property type="entry name" value="T2SSF"/>
    <property type="match status" value="1"/>
</dbReference>
<gene>
    <name evidence="8" type="ORF">K6V98_02465</name>
</gene>
<feature type="transmembrane region" description="Helical" evidence="6">
    <location>
        <begin position="61"/>
        <end position="94"/>
    </location>
</feature>
<evidence type="ECO:0000256" key="1">
    <source>
        <dbReference type="ARBA" id="ARBA00004651"/>
    </source>
</evidence>
<name>A0ABS7MIN6_9ACTN</name>
<proteinExistence type="predicted"/>
<dbReference type="EMBL" id="JAIMFO010000004">
    <property type="protein sequence ID" value="MBY4797229.1"/>
    <property type="molecule type" value="Genomic_DNA"/>
</dbReference>
<keyword evidence="2" id="KW-1003">Cell membrane</keyword>
<sequence>MVAPTHQEFDISASRRIRQGASSAADQISGSSFVSYIDQTAGSTAGVVNHLRLSQAHLGLFIVGSLASGMVGVLIAGAPVVFLPMAALPGVLLIAKGRMRARQRNQELEAAMPEAFGALSAALGSGCSLSQAMRFVGGHASEPIRPEFTRVSLAIDCGIPATQALDALLIRLPVAGLNLVTLALKVSERTGAPMQDLLGRATQLVGARIELRRLLDVKTAQARMSARMVGLMPVAMAGALSLLSQDFRRGIACPVGALSMVFALSLNLVAWLIIKKIMQVRL</sequence>
<evidence type="ECO:0000256" key="5">
    <source>
        <dbReference type="ARBA" id="ARBA00023136"/>
    </source>
</evidence>
<keyword evidence="4 6" id="KW-1133">Transmembrane helix</keyword>
<organism evidence="8 9">
    <name type="scientific">Collinsella ureilytica</name>
    <dbReference type="NCBI Taxonomy" id="2869515"/>
    <lineage>
        <taxon>Bacteria</taxon>
        <taxon>Bacillati</taxon>
        <taxon>Actinomycetota</taxon>
        <taxon>Coriobacteriia</taxon>
        <taxon>Coriobacteriales</taxon>
        <taxon>Coriobacteriaceae</taxon>
        <taxon>Collinsella</taxon>
    </lineage>
</organism>
<evidence type="ECO:0000259" key="7">
    <source>
        <dbReference type="Pfam" id="PF00482"/>
    </source>
</evidence>
<keyword evidence="5 6" id="KW-0472">Membrane</keyword>